<comment type="caution">
    <text evidence="1">The sequence shown here is derived from an EMBL/GenBank/DDBJ whole genome shotgun (WGS) entry which is preliminary data.</text>
</comment>
<keyword evidence="2" id="KW-1185">Reference proteome</keyword>
<organism evidence="1 2">
    <name type="scientific">Riccia sorocarpa</name>
    <dbReference type="NCBI Taxonomy" id="122646"/>
    <lineage>
        <taxon>Eukaryota</taxon>
        <taxon>Viridiplantae</taxon>
        <taxon>Streptophyta</taxon>
        <taxon>Embryophyta</taxon>
        <taxon>Marchantiophyta</taxon>
        <taxon>Marchantiopsida</taxon>
        <taxon>Marchantiidae</taxon>
        <taxon>Marchantiales</taxon>
        <taxon>Ricciaceae</taxon>
        <taxon>Riccia</taxon>
    </lineage>
</organism>
<proteinExistence type="predicted"/>
<evidence type="ECO:0000313" key="1">
    <source>
        <dbReference type="EMBL" id="KAL3700850.1"/>
    </source>
</evidence>
<accession>A0ABD3IEQ1</accession>
<sequence>MGSNFAVLQQPLPLDPCRRSLMSSPPPSPPSLSRARLVQLGPYGSLCLLFTFIDRERRAQKITRCCIDLATVVWCLADDLPFHRRRRFQSSKQKIWTPALTFYSTDLSDRTRFTREIARIKVGMYRNKEWGDRRGDGDLVKCNAADD</sequence>
<dbReference type="Proteomes" id="UP001633002">
    <property type="component" value="Unassembled WGS sequence"/>
</dbReference>
<reference evidence="1 2" key="1">
    <citation type="submission" date="2024-09" db="EMBL/GenBank/DDBJ databases">
        <title>Chromosome-scale assembly of Riccia sorocarpa.</title>
        <authorList>
            <person name="Paukszto L."/>
        </authorList>
    </citation>
    <scope>NUCLEOTIDE SEQUENCE [LARGE SCALE GENOMIC DNA]</scope>
    <source>
        <strain evidence="1">LP-2024</strain>
        <tissue evidence="1">Aerial parts of the thallus</tissue>
    </source>
</reference>
<gene>
    <name evidence="1" type="ORF">R1sor_018872</name>
</gene>
<dbReference type="EMBL" id="JBJQOH010000001">
    <property type="protein sequence ID" value="KAL3700850.1"/>
    <property type="molecule type" value="Genomic_DNA"/>
</dbReference>
<dbReference type="AlphaFoldDB" id="A0ABD3IEQ1"/>
<evidence type="ECO:0000313" key="2">
    <source>
        <dbReference type="Proteomes" id="UP001633002"/>
    </source>
</evidence>
<name>A0ABD3IEQ1_9MARC</name>
<protein>
    <submittedName>
        <fullName evidence="1">Uncharacterized protein</fullName>
    </submittedName>
</protein>